<dbReference type="EMBL" id="CP017560">
    <property type="protein sequence ID" value="AOV08738.1"/>
    <property type="molecule type" value="Genomic_DNA"/>
</dbReference>
<sequence length="195" mass="23151">MNPNKLIIPIDFLDWLYKYDQQKDLTVLNKFKLNSTLKQLLFDYLRDIFHKEQSSKYPQKSSDEIDQLFTESIAAWKTKIPQKAVYKSIHYLTLFRQVKPYKIYLGDLSNSQPDNVIILNAENYYSSEKPTDDNIYSHVYTNNNKSKLHRIYLNLFFEINSSEEGKQQFVMLIIADRRFIPDTIAASKIFENMLQ</sequence>
<organism evidence="1 2">
    <name type="scientific">Sporosarcina ureilytica</name>
    <dbReference type="NCBI Taxonomy" id="298596"/>
    <lineage>
        <taxon>Bacteria</taxon>
        <taxon>Bacillati</taxon>
        <taxon>Bacillota</taxon>
        <taxon>Bacilli</taxon>
        <taxon>Bacillales</taxon>
        <taxon>Caryophanaceae</taxon>
        <taxon>Sporosarcina</taxon>
    </lineage>
</organism>
<dbReference type="Proteomes" id="UP000185746">
    <property type="component" value="Chromosome"/>
</dbReference>
<reference evidence="1 2" key="1">
    <citation type="submission" date="2016-09" db="EMBL/GenBank/DDBJ databases">
        <title>Complete genome sequence of the Lysinibacillus sphaericus LMG 22257, a specie of Bacillus with ureolytic activity that can effectively biodeposit calcium carbonate.</title>
        <authorList>
            <person name="Yan W."/>
        </authorList>
    </citation>
    <scope>NUCLEOTIDE SEQUENCE [LARGE SCALE GENOMIC DNA]</scope>
    <source>
        <strain evidence="1 2">LMG 22257</strain>
    </source>
</reference>
<dbReference type="KEGG" id="surl:BI350_15105"/>
<dbReference type="RefSeq" id="WP_075528902.1">
    <property type="nucleotide sequence ID" value="NZ_CP017560.1"/>
</dbReference>
<name>A0A1D8JJ54_9BACL</name>
<evidence type="ECO:0000313" key="1">
    <source>
        <dbReference type="EMBL" id="AOV08738.1"/>
    </source>
</evidence>
<proteinExistence type="predicted"/>
<dbReference type="AlphaFoldDB" id="A0A1D8JJ54"/>
<gene>
    <name evidence="1" type="ORF">BI350_15105</name>
</gene>
<keyword evidence="2" id="KW-1185">Reference proteome</keyword>
<accession>A0A1D8JJ54</accession>
<protein>
    <submittedName>
        <fullName evidence="1">Uncharacterized protein</fullName>
    </submittedName>
</protein>
<evidence type="ECO:0000313" key="2">
    <source>
        <dbReference type="Proteomes" id="UP000185746"/>
    </source>
</evidence>